<evidence type="ECO:0000259" key="3">
    <source>
        <dbReference type="PROSITE" id="PS51186"/>
    </source>
</evidence>
<dbReference type="PROSITE" id="PS51186">
    <property type="entry name" value="GNAT"/>
    <property type="match status" value="2"/>
</dbReference>
<dbReference type="Proteomes" id="UP000250222">
    <property type="component" value="Unassembled WGS sequence"/>
</dbReference>
<reference evidence="4 5" key="1">
    <citation type="submission" date="2016-10" db="EMBL/GenBank/DDBJ databases">
        <authorList>
            <person name="Cai Z."/>
        </authorList>
    </citation>
    <scope>NUCLEOTIDE SEQUENCE [LARGE SCALE GENOMIC DNA]</scope>
    <source>
        <strain evidence="4 5">CGMCC 1.10826</strain>
    </source>
</reference>
<evidence type="ECO:0000313" key="4">
    <source>
        <dbReference type="EMBL" id="SSA36840.1"/>
    </source>
</evidence>
<keyword evidence="1 4" id="KW-0808">Transferase</keyword>
<dbReference type="InterPro" id="IPR000182">
    <property type="entry name" value="GNAT_dom"/>
</dbReference>
<gene>
    <name evidence="4" type="ORF">SAMN05216184_101494</name>
</gene>
<evidence type="ECO:0000256" key="1">
    <source>
        <dbReference type="ARBA" id="ARBA00022679"/>
    </source>
</evidence>
<proteinExistence type="predicted"/>
<dbReference type="SUPFAM" id="SSF55729">
    <property type="entry name" value="Acyl-CoA N-acyltransferases (Nat)"/>
    <property type="match status" value="1"/>
</dbReference>
<keyword evidence="5" id="KW-1185">Reference proteome</keyword>
<organism evidence="4 5">
    <name type="scientific">Georgenia satyanarayanai</name>
    <dbReference type="NCBI Taxonomy" id="860221"/>
    <lineage>
        <taxon>Bacteria</taxon>
        <taxon>Bacillati</taxon>
        <taxon>Actinomycetota</taxon>
        <taxon>Actinomycetes</taxon>
        <taxon>Micrococcales</taxon>
        <taxon>Bogoriellaceae</taxon>
        <taxon>Georgenia</taxon>
    </lineage>
</organism>
<sequence>MPDTLPDRAAPPAQATLPAPHLGLTWRPLTTDDVDLVLALIERCEAVDQPVLRTARAQVEEVLGRPGTGMKADSLGGLDSSGELRAAAFVHAPLGDETHARVFISASVDPSWRERGIGRALLTWQDDRARQVLATLDPSLPGRIAAYVDEDLEDRRRLYAAAGFSPKRTFREMRLRLTEPPVAVDVPEGYEIRQWSPEIDDAVREAHNEAFRDHWGSQPVAESTWAASHRSLESAWSVVAVHLETGDVAGYALTARHEHQWQALGHTEGYTELLGVLRPHRGSGVARALLSAVLTALYRDGIEVAALDVDMENPSGAHRFYERMGYEPQGARILYTIEV</sequence>
<dbReference type="RefSeq" id="WP_220035060.1">
    <property type="nucleotide sequence ID" value="NZ_QKLZ01000001.1"/>
</dbReference>
<dbReference type="GO" id="GO:0016747">
    <property type="term" value="F:acyltransferase activity, transferring groups other than amino-acyl groups"/>
    <property type="evidence" value="ECO:0007669"/>
    <property type="project" value="InterPro"/>
</dbReference>
<dbReference type="InterPro" id="IPR016181">
    <property type="entry name" value="Acyl_CoA_acyltransferase"/>
</dbReference>
<accession>A0A2Y8ZWY8</accession>
<dbReference type="EMBL" id="UETB01000001">
    <property type="protein sequence ID" value="SSA36840.1"/>
    <property type="molecule type" value="Genomic_DNA"/>
</dbReference>
<feature type="domain" description="N-acetyltransferase" evidence="3">
    <location>
        <begin position="24"/>
        <end position="193"/>
    </location>
</feature>
<name>A0A2Y8ZWY8_9MICO</name>
<dbReference type="PANTHER" id="PTHR43420">
    <property type="entry name" value="ACETYLTRANSFERASE"/>
    <property type="match status" value="1"/>
</dbReference>
<dbReference type="PANTHER" id="PTHR43420:SF47">
    <property type="entry name" value="N-ACETYLTRANSFERASE DOMAIN-CONTAINING PROTEIN"/>
    <property type="match status" value="1"/>
</dbReference>
<keyword evidence="2" id="KW-0012">Acyltransferase</keyword>
<dbReference type="InterPro" id="IPR050680">
    <property type="entry name" value="YpeA/RimI_acetyltransf"/>
</dbReference>
<dbReference type="CDD" id="cd04301">
    <property type="entry name" value="NAT_SF"/>
    <property type="match status" value="1"/>
</dbReference>
<dbReference type="Gene3D" id="3.40.630.30">
    <property type="match status" value="1"/>
</dbReference>
<feature type="domain" description="N-acetyltransferase" evidence="3">
    <location>
        <begin position="190"/>
        <end position="339"/>
    </location>
</feature>
<dbReference type="AlphaFoldDB" id="A0A2Y8ZWY8"/>
<dbReference type="Pfam" id="PF00583">
    <property type="entry name" value="Acetyltransf_1"/>
    <property type="match status" value="1"/>
</dbReference>
<protein>
    <submittedName>
        <fullName evidence="4">Acetyltransferase (GNAT) family protein</fullName>
    </submittedName>
</protein>
<evidence type="ECO:0000256" key="2">
    <source>
        <dbReference type="ARBA" id="ARBA00023315"/>
    </source>
</evidence>
<evidence type="ECO:0000313" key="5">
    <source>
        <dbReference type="Proteomes" id="UP000250222"/>
    </source>
</evidence>